<dbReference type="Pfam" id="PF13274">
    <property type="entry name" value="SocA_Panacea"/>
    <property type="match status" value="1"/>
</dbReference>
<accession>A0ABX0YKM4</accession>
<feature type="domain" description="Antitoxin SocA-like Panacea" evidence="1">
    <location>
        <begin position="26"/>
        <end position="128"/>
    </location>
</feature>
<evidence type="ECO:0000313" key="2">
    <source>
        <dbReference type="EMBL" id="NJP02737.1"/>
    </source>
</evidence>
<proteinExistence type="predicted"/>
<dbReference type="EMBL" id="JAAVJI010000012">
    <property type="protein sequence ID" value="NJP02737.1"/>
    <property type="molecule type" value="Genomic_DNA"/>
</dbReference>
<sequence length="155" mass="17898">MTRLQNIVAYLCVNYPYKLELSKARLTKLVYLADWFSSLIDEKQMTDVDWLFNHYGPYVDDIVESVRNSREFSLSAHENHYGSTKVVVGYQGDPSGVKLSEQEMAILDAVIDKTKGMYFNAFIDYVYSTYPVKSSDRYAKFDLVSLAREYKSATH</sequence>
<name>A0ABX0YKM4_9PSED</name>
<gene>
    <name evidence="2" type="ORF">HBH25_17965</name>
</gene>
<dbReference type="RefSeq" id="WP_168085314.1">
    <property type="nucleotide sequence ID" value="NZ_JAAVJI010000012.1"/>
</dbReference>
<keyword evidence="3" id="KW-1185">Reference proteome</keyword>
<reference evidence="2 3" key="1">
    <citation type="submission" date="2020-03" db="EMBL/GenBank/DDBJ databases">
        <authorList>
            <person name="Wang L."/>
            <person name="He N."/>
            <person name="Li Y."/>
            <person name="Fang Y."/>
            <person name="Zhang F."/>
        </authorList>
    </citation>
    <scope>NUCLEOTIDE SEQUENCE [LARGE SCALE GENOMIC DNA]</scope>
    <source>
        <strain evidence="3">hsmgli-8</strain>
    </source>
</reference>
<protein>
    <submittedName>
        <fullName evidence="2">SocA family protein</fullName>
    </submittedName>
</protein>
<evidence type="ECO:0000313" key="3">
    <source>
        <dbReference type="Proteomes" id="UP000746535"/>
    </source>
</evidence>
<dbReference type="InterPro" id="IPR025272">
    <property type="entry name" value="SocA_Panacea"/>
</dbReference>
<organism evidence="2 3">
    <name type="scientific">Pseudomonas quercus</name>
    <dbReference type="NCBI Taxonomy" id="2722792"/>
    <lineage>
        <taxon>Bacteria</taxon>
        <taxon>Pseudomonadati</taxon>
        <taxon>Pseudomonadota</taxon>
        <taxon>Gammaproteobacteria</taxon>
        <taxon>Pseudomonadales</taxon>
        <taxon>Pseudomonadaceae</taxon>
        <taxon>Pseudomonas</taxon>
    </lineage>
</organism>
<dbReference type="Proteomes" id="UP000746535">
    <property type="component" value="Unassembled WGS sequence"/>
</dbReference>
<comment type="caution">
    <text evidence="2">The sequence shown here is derived from an EMBL/GenBank/DDBJ whole genome shotgun (WGS) entry which is preliminary data.</text>
</comment>
<evidence type="ECO:0000259" key="1">
    <source>
        <dbReference type="Pfam" id="PF13274"/>
    </source>
</evidence>